<evidence type="ECO:0000313" key="1">
    <source>
        <dbReference type="EMBL" id="MBK4724980.1"/>
    </source>
</evidence>
<keyword evidence="2" id="KW-1185">Reference proteome</keyword>
<proteinExistence type="predicted"/>
<evidence type="ECO:0000313" key="2">
    <source>
        <dbReference type="Proteomes" id="UP000633731"/>
    </source>
</evidence>
<dbReference type="Proteomes" id="UP000633731">
    <property type="component" value="Unassembled WGS sequence"/>
</dbReference>
<reference evidence="1" key="1">
    <citation type="submission" date="2021-01" db="EMBL/GenBank/DDBJ databases">
        <title>Draft genome of Pantoea agglomerans Eh 335.</title>
        <authorList>
            <person name="Emsley S.A."/>
            <person name="Oline D.K."/>
            <person name="Saw J.H."/>
            <person name="Ushijima B."/>
            <person name="Videau P."/>
            <person name="Koyack M.J."/>
        </authorList>
    </citation>
    <scope>NUCLEOTIDE SEQUENCE</scope>
    <source>
        <strain evidence="1">Eh 335</strain>
    </source>
</reference>
<protein>
    <submittedName>
        <fullName evidence="1">DUF4354 family protein</fullName>
    </submittedName>
</protein>
<name>A0ACC5RKF9_ENTAG</name>
<organism evidence="1 2">
    <name type="scientific">Enterobacter agglomerans</name>
    <name type="common">Erwinia herbicola</name>
    <name type="synonym">Pantoea agglomerans</name>
    <dbReference type="NCBI Taxonomy" id="549"/>
    <lineage>
        <taxon>Bacteria</taxon>
        <taxon>Pseudomonadati</taxon>
        <taxon>Pseudomonadota</taxon>
        <taxon>Gammaproteobacteria</taxon>
        <taxon>Enterobacterales</taxon>
        <taxon>Erwiniaceae</taxon>
        <taxon>Pantoea</taxon>
        <taxon>Pantoea agglomerans group</taxon>
    </lineage>
</organism>
<gene>
    <name evidence="1" type="ORF">JJL49_07045</name>
</gene>
<comment type="caution">
    <text evidence="1">The sequence shown here is derived from an EMBL/GenBank/DDBJ whole genome shotgun (WGS) entry which is preliminary data.</text>
</comment>
<dbReference type="EMBL" id="JAEOXF010000003">
    <property type="protein sequence ID" value="MBK4724980.1"/>
    <property type="molecule type" value="Genomic_DNA"/>
</dbReference>
<accession>A0ACC5RKF9</accession>
<sequence>MKRSFIIVTMTTAALCFSAVVVAADQSGITVYATQKELKSRSLNGLDNYGKTFQITLENTTAKNIDLQMFCLKGYSHDGRVFPVDRVDDHLAHGKLKPQGKVTGPVIFSAADDSVFDINQVKITDKCR</sequence>